<comment type="caution">
    <text evidence="1">The sequence shown here is derived from an EMBL/GenBank/DDBJ whole genome shotgun (WGS) entry which is preliminary data.</text>
</comment>
<dbReference type="EMBL" id="CAUWAG010000012">
    <property type="protein sequence ID" value="CAJ2509460.1"/>
    <property type="molecule type" value="Genomic_DNA"/>
</dbReference>
<evidence type="ECO:0000313" key="2">
    <source>
        <dbReference type="Proteomes" id="UP001295740"/>
    </source>
</evidence>
<protein>
    <submittedName>
        <fullName evidence="1">Uu.00g144860.m01.CDS01</fullName>
    </submittedName>
</protein>
<keyword evidence="2" id="KW-1185">Reference proteome</keyword>
<dbReference type="Proteomes" id="UP001295740">
    <property type="component" value="Unassembled WGS sequence"/>
</dbReference>
<name>A0AAI8VKF8_9PEZI</name>
<reference evidence="1" key="1">
    <citation type="submission" date="2023-10" db="EMBL/GenBank/DDBJ databases">
        <authorList>
            <person name="Hackl T."/>
        </authorList>
    </citation>
    <scope>NUCLEOTIDE SEQUENCE</scope>
</reference>
<dbReference type="AlphaFoldDB" id="A0AAI8VKF8"/>
<gene>
    <name evidence="1" type="ORF">KHLLAP_LOCUS9928</name>
</gene>
<accession>A0AAI8VKF8</accession>
<organism evidence="1 2">
    <name type="scientific">Anthostomella pinea</name>
    <dbReference type="NCBI Taxonomy" id="933095"/>
    <lineage>
        <taxon>Eukaryota</taxon>
        <taxon>Fungi</taxon>
        <taxon>Dikarya</taxon>
        <taxon>Ascomycota</taxon>
        <taxon>Pezizomycotina</taxon>
        <taxon>Sordariomycetes</taxon>
        <taxon>Xylariomycetidae</taxon>
        <taxon>Xylariales</taxon>
        <taxon>Xylariaceae</taxon>
        <taxon>Anthostomella</taxon>
    </lineage>
</organism>
<sequence>MITLDPQSRSEFHKWLSEAAVNAHCKEGISCEQPLSARFPQLHSLVLKGKVFTRHLMDLIKNLSPTLRSLHLINVTLLRGPDMDDGENLWTGFLEEIGPFSERLEEFFLNRPSHTDSLDRKEAVRFRSGQYILQWNRCVTPPDMRRELEELSRQIENNYP</sequence>
<evidence type="ECO:0000313" key="1">
    <source>
        <dbReference type="EMBL" id="CAJ2509460.1"/>
    </source>
</evidence>
<proteinExistence type="predicted"/>